<dbReference type="InterPro" id="IPR036887">
    <property type="entry name" value="HTH_APSES_sf"/>
</dbReference>
<sequence>MLAFRPIEEKGMNQLTLIPRVEEGEMIPQRTADGYISATALCQSVGKRFSDFKVLKTTQAFIVELTAQTGLPEHQLIHIISGGNPQLQGTWVHPYLAINLGQWLSPKFAVKVSQWVTEWQQGGAKAVMPVHIDRYMQNRGKVPYTHFSMLNELTLNLIAPMEQAGYTLPQEMVPDISEGRMFCKWLRDKRGIEPNSFPTYQHEYPDGRVVPAKLYPIELYEDFRRHFNETWLPQQAPKYFGQRDKVALQFVETLLLPAN</sequence>
<dbReference type="AlphaFoldDB" id="W1S0F4"/>
<dbReference type="InterPro" id="IPR018004">
    <property type="entry name" value="KilA/APSES_HTH"/>
</dbReference>
<accession>W1S0F4</accession>
<dbReference type="GO" id="GO:0003677">
    <property type="term" value="F:DNA binding"/>
    <property type="evidence" value="ECO:0007669"/>
    <property type="project" value="InterPro"/>
</dbReference>
<dbReference type="Pfam" id="PF26567">
    <property type="entry name" value="BstA_C"/>
    <property type="match status" value="1"/>
</dbReference>
<feature type="domain" description="KilA-N" evidence="1">
    <location>
        <begin position="15"/>
        <end position="119"/>
    </location>
</feature>
<dbReference type="SUPFAM" id="SSF54616">
    <property type="entry name" value="DNA-binding domain of Mlu1-box binding protein MBP1"/>
    <property type="match status" value="1"/>
</dbReference>
<organism evidence="2 3">
    <name type="scientific">Marinomonas profundimaris</name>
    <dbReference type="NCBI Taxonomy" id="1208321"/>
    <lineage>
        <taxon>Bacteria</taxon>
        <taxon>Pseudomonadati</taxon>
        <taxon>Pseudomonadota</taxon>
        <taxon>Gammaproteobacteria</taxon>
        <taxon>Oceanospirillales</taxon>
        <taxon>Oceanospirillaceae</taxon>
        <taxon>Marinomonas</taxon>
    </lineage>
</organism>
<protein>
    <submittedName>
        <fullName evidence="2">KilA</fullName>
    </submittedName>
</protein>
<dbReference type="Proteomes" id="UP000018857">
    <property type="component" value="Unassembled WGS sequence"/>
</dbReference>
<proteinExistence type="predicted"/>
<gene>
    <name evidence="2" type="ORF">D104_02000</name>
</gene>
<dbReference type="Pfam" id="PF04383">
    <property type="entry name" value="KilA-N"/>
    <property type="match status" value="1"/>
</dbReference>
<evidence type="ECO:0000313" key="2">
    <source>
        <dbReference type="EMBL" id="ETI62540.1"/>
    </source>
</evidence>
<dbReference type="eggNOG" id="ENOG502Z9J9">
    <property type="taxonomic scope" value="Bacteria"/>
</dbReference>
<dbReference type="InterPro" id="IPR017880">
    <property type="entry name" value="KilA_N"/>
</dbReference>
<evidence type="ECO:0000259" key="1">
    <source>
        <dbReference type="PROSITE" id="PS51301"/>
    </source>
</evidence>
<keyword evidence="3" id="KW-1185">Reference proteome</keyword>
<dbReference type="PATRIC" id="fig|1208321.3.peg.410"/>
<dbReference type="InterPro" id="IPR058744">
    <property type="entry name" value="BstA-like_C"/>
</dbReference>
<dbReference type="EMBL" id="AYOZ01000001">
    <property type="protein sequence ID" value="ETI62540.1"/>
    <property type="molecule type" value="Genomic_DNA"/>
</dbReference>
<dbReference type="STRING" id="1208321.D104_02000"/>
<dbReference type="PROSITE" id="PS51301">
    <property type="entry name" value="KILA_N"/>
    <property type="match status" value="1"/>
</dbReference>
<dbReference type="SMART" id="SM01252">
    <property type="entry name" value="KilA-N"/>
    <property type="match status" value="1"/>
</dbReference>
<evidence type="ECO:0000313" key="3">
    <source>
        <dbReference type="Proteomes" id="UP000018857"/>
    </source>
</evidence>
<name>W1S0F4_9GAMM</name>
<comment type="caution">
    <text evidence="2">The sequence shown here is derived from an EMBL/GenBank/DDBJ whole genome shotgun (WGS) entry which is preliminary data.</text>
</comment>
<reference evidence="2 3" key="1">
    <citation type="journal article" date="2014" name="Genome Announc.">
        <title>Draft Genome Sequence of Marinomonas sp. Strain D104, a Polycyclic Aromatic Hydrocarbon-Degrading Bacterium from the Deep-Sea Sediment of the Arctic Ocean.</title>
        <authorList>
            <person name="Dong C."/>
            <person name="Bai X."/>
            <person name="Lai Q."/>
            <person name="Xie Y."/>
            <person name="Chen X."/>
            <person name="Shao Z."/>
        </authorList>
    </citation>
    <scope>NUCLEOTIDE SEQUENCE [LARGE SCALE GENOMIC DNA]</scope>
    <source>
        <strain evidence="2 3">D104</strain>
    </source>
</reference>